<dbReference type="Proteomes" id="UP001501222">
    <property type="component" value="Unassembled WGS sequence"/>
</dbReference>
<keyword evidence="3" id="KW-1185">Reference proteome</keyword>
<protein>
    <submittedName>
        <fullName evidence="2">Uncharacterized protein</fullName>
    </submittedName>
</protein>
<comment type="caution">
    <text evidence="2">The sequence shown here is derived from an EMBL/GenBank/DDBJ whole genome shotgun (WGS) entry which is preliminary data.</text>
</comment>
<organism evidence="2 3">
    <name type="scientific">Kribbella ginsengisoli</name>
    <dbReference type="NCBI Taxonomy" id="363865"/>
    <lineage>
        <taxon>Bacteria</taxon>
        <taxon>Bacillati</taxon>
        <taxon>Actinomycetota</taxon>
        <taxon>Actinomycetes</taxon>
        <taxon>Propionibacteriales</taxon>
        <taxon>Kribbellaceae</taxon>
        <taxon>Kribbella</taxon>
    </lineage>
</organism>
<proteinExistence type="predicted"/>
<sequence>MAGGDSVEDGSDPSVVVALTALIAHVPQSSTRKVRNQSGIAPNSPAHPLSGCRSGGQEAGRKLAVIVRSMVWLDAH</sequence>
<accession>A0ABP6WCG4</accession>
<evidence type="ECO:0000256" key="1">
    <source>
        <dbReference type="SAM" id="MobiDB-lite"/>
    </source>
</evidence>
<feature type="region of interest" description="Disordered" evidence="1">
    <location>
        <begin position="30"/>
        <end position="57"/>
    </location>
</feature>
<gene>
    <name evidence="2" type="ORF">GCM10022235_16330</name>
</gene>
<dbReference type="EMBL" id="BAABAA010000002">
    <property type="protein sequence ID" value="GAA3549447.1"/>
    <property type="molecule type" value="Genomic_DNA"/>
</dbReference>
<evidence type="ECO:0000313" key="2">
    <source>
        <dbReference type="EMBL" id="GAA3549447.1"/>
    </source>
</evidence>
<evidence type="ECO:0000313" key="3">
    <source>
        <dbReference type="Proteomes" id="UP001501222"/>
    </source>
</evidence>
<name>A0ABP6WCG4_9ACTN</name>
<feature type="compositionally biased region" description="Polar residues" evidence="1">
    <location>
        <begin position="30"/>
        <end position="41"/>
    </location>
</feature>
<reference evidence="3" key="1">
    <citation type="journal article" date="2019" name="Int. J. Syst. Evol. Microbiol.">
        <title>The Global Catalogue of Microorganisms (GCM) 10K type strain sequencing project: providing services to taxonomists for standard genome sequencing and annotation.</title>
        <authorList>
            <consortium name="The Broad Institute Genomics Platform"/>
            <consortium name="The Broad Institute Genome Sequencing Center for Infectious Disease"/>
            <person name="Wu L."/>
            <person name="Ma J."/>
        </authorList>
    </citation>
    <scope>NUCLEOTIDE SEQUENCE [LARGE SCALE GENOMIC DNA]</scope>
    <source>
        <strain evidence="3">JCM 16928</strain>
    </source>
</reference>